<feature type="repeat" description="Pumilio" evidence="2">
    <location>
        <begin position="215"/>
        <end position="251"/>
    </location>
</feature>
<dbReference type="EnsemblProtists" id="EOD14852">
    <property type="protein sequence ID" value="EOD14852"/>
    <property type="gene ID" value="EMIHUDRAFT_350397"/>
</dbReference>
<dbReference type="Pfam" id="PF00806">
    <property type="entry name" value="PUF"/>
    <property type="match status" value="4"/>
</dbReference>
<dbReference type="GeneID" id="17260985"/>
<dbReference type="InterPro" id="IPR033133">
    <property type="entry name" value="PUM-HD"/>
</dbReference>
<proteinExistence type="predicted"/>
<dbReference type="Gene3D" id="1.25.10.10">
    <property type="entry name" value="Leucine-rich Repeat Variant"/>
    <property type="match status" value="1"/>
</dbReference>
<dbReference type="InterPro" id="IPR016024">
    <property type="entry name" value="ARM-type_fold"/>
</dbReference>
<dbReference type="OMA" id="QCACEEL"/>
<dbReference type="eggNOG" id="KOG1488">
    <property type="taxonomic scope" value="Eukaryota"/>
</dbReference>
<dbReference type="PANTHER" id="PTHR12537">
    <property type="entry name" value="RNA BINDING PROTEIN PUMILIO-RELATED"/>
    <property type="match status" value="1"/>
</dbReference>
<dbReference type="HOGENOM" id="CLU_547964_0_0_1"/>
<evidence type="ECO:0000259" key="4">
    <source>
        <dbReference type="PROSITE" id="PS50303"/>
    </source>
</evidence>
<feature type="compositionally biased region" description="Low complexity" evidence="3">
    <location>
        <begin position="124"/>
        <end position="133"/>
    </location>
</feature>
<evidence type="ECO:0000256" key="2">
    <source>
        <dbReference type="PROSITE-ProRule" id="PRU00317"/>
    </source>
</evidence>
<dbReference type="RefSeq" id="XP_005767281.1">
    <property type="nucleotide sequence ID" value="XM_005767224.1"/>
</dbReference>
<dbReference type="GO" id="GO:0005737">
    <property type="term" value="C:cytoplasm"/>
    <property type="evidence" value="ECO:0007669"/>
    <property type="project" value="TreeGrafter"/>
</dbReference>
<dbReference type="InterPro" id="IPR001313">
    <property type="entry name" value="Pumilio_RNA-bd_rpt"/>
</dbReference>
<reference evidence="5" key="2">
    <citation type="submission" date="2024-10" db="UniProtKB">
        <authorList>
            <consortium name="EnsemblProtists"/>
        </authorList>
    </citation>
    <scope>IDENTIFICATION</scope>
</reference>
<dbReference type="KEGG" id="ehx:EMIHUDRAFT_350397"/>
<organism evidence="5 6">
    <name type="scientific">Emiliania huxleyi (strain CCMP1516)</name>
    <dbReference type="NCBI Taxonomy" id="280463"/>
    <lineage>
        <taxon>Eukaryota</taxon>
        <taxon>Haptista</taxon>
        <taxon>Haptophyta</taxon>
        <taxon>Prymnesiophyceae</taxon>
        <taxon>Isochrysidales</taxon>
        <taxon>Noelaerhabdaceae</taxon>
        <taxon>Emiliania</taxon>
    </lineage>
</organism>
<name>A0A0D3IUB7_EMIH1</name>
<dbReference type="PANTHER" id="PTHR12537:SF12">
    <property type="entry name" value="MATERNAL PROTEIN PUMILIO"/>
    <property type="match status" value="1"/>
</dbReference>
<dbReference type="GO" id="GO:0010608">
    <property type="term" value="P:post-transcriptional regulation of gene expression"/>
    <property type="evidence" value="ECO:0007669"/>
    <property type="project" value="TreeGrafter"/>
</dbReference>
<evidence type="ECO:0000313" key="5">
    <source>
        <dbReference type="EnsemblProtists" id="EOD14852"/>
    </source>
</evidence>
<feature type="region of interest" description="Disordered" evidence="3">
    <location>
        <begin position="81"/>
        <end position="169"/>
    </location>
</feature>
<dbReference type="SMART" id="SM00025">
    <property type="entry name" value="Pumilio"/>
    <property type="match status" value="6"/>
</dbReference>
<feature type="domain" description="PUM-HD" evidence="4">
    <location>
        <begin position="154"/>
        <end position="498"/>
    </location>
</feature>
<evidence type="ECO:0000313" key="6">
    <source>
        <dbReference type="Proteomes" id="UP000013827"/>
    </source>
</evidence>
<feature type="compositionally biased region" description="Low complexity" evidence="3">
    <location>
        <begin position="143"/>
        <end position="169"/>
    </location>
</feature>
<dbReference type="Proteomes" id="UP000013827">
    <property type="component" value="Unassembled WGS sequence"/>
</dbReference>
<dbReference type="PROSITE" id="PS50303">
    <property type="entry name" value="PUM_HD"/>
    <property type="match status" value="1"/>
</dbReference>
<evidence type="ECO:0000256" key="3">
    <source>
        <dbReference type="SAM" id="MobiDB-lite"/>
    </source>
</evidence>
<keyword evidence="6" id="KW-1185">Reference proteome</keyword>
<feature type="repeat" description="Pumilio" evidence="2">
    <location>
        <begin position="439"/>
        <end position="479"/>
    </location>
</feature>
<dbReference type="AlphaFoldDB" id="A0A0D3IUB7"/>
<accession>A0A0D3IUB7</accession>
<protein>
    <recommendedName>
        <fullName evidence="4">PUM-HD domain-containing protein</fullName>
    </recommendedName>
</protein>
<keyword evidence="1" id="KW-0677">Repeat</keyword>
<dbReference type="PROSITE" id="PS50302">
    <property type="entry name" value="PUM"/>
    <property type="match status" value="3"/>
</dbReference>
<dbReference type="SUPFAM" id="SSF48371">
    <property type="entry name" value="ARM repeat"/>
    <property type="match status" value="1"/>
</dbReference>
<feature type="repeat" description="Pumilio" evidence="2">
    <location>
        <begin position="356"/>
        <end position="392"/>
    </location>
</feature>
<evidence type="ECO:0000256" key="1">
    <source>
        <dbReference type="ARBA" id="ARBA00022737"/>
    </source>
</evidence>
<feature type="compositionally biased region" description="Pro residues" evidence="3">
    <location>
        <begin position="81"/>
        <end position="103"/>
    </location>
</feature>
<sequence>MVIDPTAGMMIDPNDPGYGYVYVVPEPGFFEHQPGLAPAGFFPSPPIGQPIGVGGGMVGGGPMPPPLAAAPFVGAGAGWLPHPPQMAGAPPPPPPPHAPPPHGAHPYGGLSHPQGHILAHSPHGQPLAAAPHAAAPPPPSPAGGPRTGASRGAPPAAAAGGGARRASTRALAAERARAGGRVSLAARATEQKQSRLLQQELVRMSDTQLQCACEELAPHLLELATHAFGNYVVSKLVTRSQAHAAVHSALRGSVVPLLKHPQGSRVVQAALAELPAGEAASLAGELDGHVLECALDTHGSWGVCVAFRHTHAPFLVAQERHGCRRFCTQQPLKRVVQQLLHEAASAGMDISAAVGSLLEGELGYLAAHPFGNYAVQAALRHAVPSQRVAMLDALLPSILALSGSKHGSNVAEMLLMLASVEQLEAVRRQIFGPPDTPVDLAELPQLRALMSSPFGNYVLQALLRKLKDGRRSAALQLIERHISDDNFGRAILAAASSA</sequence>
<dbReference type="PaxDb" id="2903-EOD14852"/>
<dbReference type="STRING" id="2903.R1BYJ1"/>
<reference evidence="6" key="1">
    <citation type="journal article" date="2013" name="Nature">
        <title>Pan genome of the phytoplankton Emiliania underpins its global distribution.</title>
        <authorList>
            <person name="Read B.A."/>
            <person name="Kegel J."/>
            <person name="Klute M.J."/>
            <person name="Kuo A."/>
            <person name="Lefebvre S.C."/>
            <person name="Maumus F."/>
            <person name="Mayer C."/>
            <person name="Miller J."/>
            <person name="Monier A."/>
            <person name="Salamov A."/>
            <person name="Young J."/>
            <person name="Aguilar M."/>
            <person name="Claverie J.M."/>
            <person name="Frickenhaus S."/>
            <person name="Gonzalez K."/>
            <person name="Herman E.K."/>
            <person name="Lin Y.C."/>
            <person name="Napier J."/>
            <person name="Ogata H."/>
            <person name="Sarno A.F."/>
            <person name="Shmutz J."/>
            <person name="Schroeder D."/>
            <person name="de Vargas C."/>
            <person name="Verret F."/>
            <person name="von Dassow P."/>
            <person name="Valentin K."/>
            <person name="Van de Peer Y."/>
            <person name="Wheeler G."/>
            <person name="Dacks J.B."/>
            <person name="Delwiche C.F."/>
            <person name="Dyhrman S.T."/>
            <person name="Glockner G."/>
            <person name="John U."/>
            <person name="Richards T."/>
            <person name="Worden A.Z."/>
            <person name="Zhang X."/>
            <person name="Grigoriev I.V."/>
            <person name="Allen A.E."/>
            <person name="Bidle K."/>
            <person name="Borodovsky M."/>
            <person name="Bowler C."/>
            <person name="Brownlee C."/>
            <person name="Cock J.M."/>
            <person name="Elias M."/>
            <person name="Gladyshev V.N."/>
            <person name="Groth M."/>
            <person name="Guda C."/>
            <person name="Hadaegh A."/>
            <person name="Iglesias-Rodriguez M.D."/>
            <person name="Jenkins J."/>
            <person name="Jones B.M."/>
            <person name="Lawson T."/>
            <person name="Leese F."/>
            <person name="Lindquist E."/>
            <person name="Lobanov A."/>
            <person name="Lomsadze A."/>
            <person name="Malik S.B."/>
            <person name="Marsh M.E."/>
            <person name="Mackinder L."/>
            <person name="Mock T."/>
            <person name="Mueller-Roeber B."/>
            <person name="Pagarete A."/>
            <person name="Parker M."/>
            <person name="Probert I."/>
            <person name="Quesneville H."/>
            <person name="Raines C."/>
            <person name="Rensing S.A."/>
            <person name="Riano-Pachon D.M."/>
            <person name="Richier S."/>
            <person name="Rokitta S."/>
            <person name="Shiraiwa Y."/>
            <person name="Soanes D.M."/>
            <person name="van der Giezen M."/>
            <person name="Wahlund T.M."/>
            <person name="Williams B."/>
            <person name="Wilson W."/>
            <person name="Wolfe G."/>
            <person name="Wurch L.L."/>
        </authorList>
    </citation>
    <scope>NUCLEOTIDE SEQUENCE</scope>
</reference>
<dbReference type="InterPro" id="IPR011989">
    <property type="entry name" value="ARM-like"/>
</dbReference>
<dbReference type="GO" id="GO:0003729">
    <property type="term" value="F:mRNA binding"/>
    <property type="evidence" value="ECO:0007669"/>
    <property type="project" value="TreeGrafter"/>
</dbReference>